<feature type="transmembrane region" description="Helical" evidence="7">
    <location>
        <begin position="20"/>
        <end position="37"/>
    </location>
</feature>
<reference evidence="9" key="1">
    <citation type="submission" date="2023-05" db="EMBL/GenBank/DDBJ databases">
        <title>Nepenthes gracilis genome sequencing.</title>
        <authorList>
            <person name="Fukushima K."/>
        </authorList>
    </citation>
    <scope>NUCLEOTIDE SEQUENCE</scope>
    <source>
        <strain evidence="9">SING2019-196</strain>
    </source>
</reference>
<evidence type="ECO:0000256" key="3">
    <source>
        <dbReference type="ARBA" id="ARBA00022448"/>
    </source>
</evidence>
<dbReference type="PANTHER" id="PTHR48022">
    <property type="entry name" value="PLASTIDIC GLUCOSE TRANSPORTER 4"/>
    <property type="match status" value="1"/>
</dbReference>
<dbReference type="AlphaFoldDB" id="A0AAD3XW69"/>
<evidence type="ECO:0000259" key="8">
    <source>
        <dbReference type="PROSITE" id="PS50850"/>
    </source>
</evidence>
<evidence type="ECO:0000256" key="6">
    <source>
        <dbReference type="ARBA" id="ARBA00023136"/>
    </source>
</evidence>
<gene>
    <name evidence="9" type="ORF">Nepgr_021579</name>
</gene>
<accession>A0AAD3XW69</accession>
<evidence type="ECO:0000313" key="9">
    <source>
        <dbReference type="EMBL" id="GMH19738.1"/>
    </source>
</evidence>
<keyword evidence="5 7" id="KW-1133">Transmembrane helix</keyword>
<comment type="caution">
    <text evidence="9">The sequence shown here is derived from an EMBL/GenBank/DDBJ whole genome shotgun (WGS) entry which is preliminary data.</text>
</comment>
<dbReference type="Pfam" id="PF00083">
    <property type="entry name" value="Sugar_tr"/>
    <property type="match status" value="1"/>
</dbReference>
<comment type="similarity">
    <text evidence="2">Belongs to the major facilitator superfamily. Sugar transporter (TC 2.A.1.1) family.</text>
</comment>
<evidence type="ECO:0000256" key="7">
    <source>
        <dbReference type="SAM" id="Phobius"/>
    </source>
</evidence>
<comment type="subcellular location">
    <subcellularLocation>
        <location evidence="1">Membrane</location>
        <topology evidence="1">Multi-pass membrane protein</topology>
    </subcellularLocation>
</comment>
<keyword evidence="6 7" id="KW-0472">Membrane</keyword>
<dbReference type="PROSITE" id="PS50850">
    <property type="entry name" value="MFS"/>
    <property type="match status" value="1"/>
</dbReference>
<sequence>MVLYLSGDLGIFGNNKGGLLAYLRAICGFIYFGGSLADKFGRTKTFQPYAIPLAIGAFIIYTTQSVQTMMIGWLLCGIGIGISSALVPLYISEISPIEIRGALFCQLDFYLHLLNLVAGLPSPLWWRTMFLVVPSFPLGMALCPESPRWLLRQREDLAEGNYPFGKERVWKLCIAWQKGSSEQEGWLV</sequence>
<keyword evidence="4 7" id="KW-0812">Transmembrane</keyword>
<dbReference type="GO" id="GO:0005351">
    <property type="term" value="F:carbohydrate:proton symporter activity"/>
    <property type="evidence" value="ECO:0007669"/>
    <property type="project" value="TreeGrafter"/>
</dbReference>
<proteinExistence type="inferred from homology"/>
<dbReference type="EMBL" id="BSYO01000021">
    <property type="protein sequence ID" value="GMH19738.1"/>
    <property type="molecule type" value="Genomic_DNA"/>
</dbReference>
<evidence type="ECO:0000256" key="5">
    <source>
        <dbReference type="ARBA" id="ARBA00022989"/>
    </source>
</evidence>
<feature type="transmembrane region" description="Helical" evidence="7">
    <location>
        <begin position="72"/>
        <end position="92"/>
    </location>
</feature>
<evidence type="ECO:0000256" key="4">
    <source>
        <dbReference type="ARBA" id="ARBA00022692"/>
    </source>
</evidence>
<dbReference type="PROSITE" id="PS00217">
    <property type="entry name" value="SUGAR_TRANSPORT_2"/>
    <property type="match status" value="1"/>
</dbReference>
<evidence type="ECO:0000256" key="2">
    <source>
        <dbReference type="ARBA" id="ARBA00010992"/>
    </source>
</evidence>
<feature type="domain" description="Major facilitator superfamily (MFS) profile" evidence="8">
    <location>
        <begin position="1"/>
        <end position="188"/>
    </location>
</feature>
<dbReference type="Gene3D" id="1.20.1250.20">
    <property type="entry name" value="MFS general substrate transporter like domains"/>
    <property type="match status" value="1"/>
</dbReference>
<keyword evidence="10" id="KW-1185">Reference proteome</keyword>
<dbReference type="InterPro" id="IPR005828">
    <property type="entry name" value="MFS_sugar_transport-like"/>
</dbReference>
<dbReference type="InterPro" id="IPR020846">
    <property type="entry name" value="MFS_dom"/>
</dbReference>
<protein>
    <recommendedName>
        <fullName evidence="8">Major facilitator superfamily (MFS) profile domain-containing protein</fullName>
    </recommendedName>
</protein>
<name>A0AAD3XW69_NEPGR</name>
<evidence type="ECO:0000313" key="10">
    <source>
        <dbReference type="Proteomes" id="UP001279734"/>
    </source>
</evidence>
<dbReference type="GO" id="GO:0016020">
    <property type="term" value="C:membrane"/>
    <property type="evidence" value="ECO:0007669"/>
    <property type="project" value="UniProtKB-SubCell"/>
</dbReference>
<organism evidence="9 10">
    <name type="scientific">Nepenthes gracilis</name>
    <name type="common">Slender pitcher plant</name>
    <dbReference type="NCBI Taxonomy" id="150966"/>
    <lineage>
        <taxon>Eukaryota</taxon>
        <taxon>Viridiplantae</taxon>
        <taxon>Streptophyta</taxon>
        <taxon>Embryophyta</taxon>
        <taxon>Tracheophyta</taxon>
        <taxon>Spermatophyta</taxon>
        <taxon>Magnoliopsida</taxon>
        <taxon>eudicotyledons</taxon>
        <taxon>Gunneridae</taxon>
        <taxon>Pentapetalae</taxon>
        <taxon>Caryophyllales</taxon>
        <taxon>Nepenthaceae</taxon>
        <taxon>Nepenthes</taxon>
    </lineage>
</organism>
<dbReference type="Proteomes" id="UP001279734">
    <property type="component" value="Unassembled WGS sequence"/>
</dbReference>
<dbReference type="InterPro" id="IPR036259">
    <property type="entry name" value="MFS_trans_sf"/>
</dbReference>
<evidence type="ECO:0000256" key="1">
    <source>
        <dbReference type="ARBA" id="ARBA00004141"/>
    </source>
</evidence>
<dbReference type="InterPro" id="IPR005829">
    <property type="entry name" value="Sugar_transporter_CS"/>
</dbReference>
<dbReference type="PANTHER" id="PTHR48022:SF2">
    <property type="entry name" value="PLASTIDIC GLUCOSE TRANSPORTER 4"/>
    <property type="match status" value="1"/>
</dbReference>
<keyword evidence="3" id="KW-0813">Transport</keyword>
<dbReference type="SUPFAM" id="SSF103473">
    <property type="entry name" value="MFS general substrate transporter"/>
    <property type="match status" value="1"/>
</dbReference>
<feature type="transmembrane region" description="Helical" evidence="7">
    <location>
        <begin position="49"/>
        <end position="66"/>
    </location>
</feature>
<dbReference type="InterPro" id="IPR050360">
    <property type="entry name" value="MFS_Sugar_Transporters"/>
</dbReference>